<dbReference type="PANTHER" id="PTHR35371">
    <property type="entry name" value="INNER MEMBRANE PROTEIN"/>
    <property type="match status" value="1"/>
</dbReference>
<dbReference type="Proteomes" id="UP000006755">
    <property type="component" value="Unassembled WGS sequence"/>
</dbReference>
<name>K2JGX8_9GAMM</name>
<evidence type="ECO:0000256" key="1">
    <source>
        <dbReference type="ARBA" id="ARBA00004370"/>
    </source>
</evidence>
<dbReference type="PANTHER" id="PTHR35371:SF1">
    <property type="entry name" value="BLR7753 PROTEIN"/>
    <property type="match status" value="1"/>
</dbReference>
<evidence type="ECO:0008006" key="8">
    <source>
        <dbReference type="Google" id="ProtNLM"/>
    </source>
</evidence>
<comment type="caution">
    <text evidence="6">The sequence shown here is derived from an EMBL/GenBank/DDBJ whole genome shotgun (WGS) entry which is preliminary data.</text>
</comment>
<sequence>MSVEMMSLALSTLLLLLLVLIAASLHIQQAGFKAVMGNREAVAEPSGIAGRARRAHANLLENLLPFAVAVLMAQALGVSSSYTVAGAWLFLGGRVAHGVFYLLGVTVLRTLAFFTGLAGIALILVPLLFR</sequence>
<evidence type="ECO:0000256" key="2">
    <source>
        <dbReference type="ARBA" id="ARBA00022692"/>
    </source>
</evidence>
<dbReference type="RefSeq" id="WP_008485747.1">
    <property type="nucleotide sequence ID" value="NZ_AMRI01000022.1"/>
</dbReference>
<organism evidence="6 7">
    <name type="scientific">Gallaecimonas xiamenensis 3-C-1</name>
    <dbReference type="NCBI Taxonomy" id="745411"/>
    <lineage>
        <taxon>Bacteria</taxon>
        <taxon>Pseudomonadati</taxon>
        <taxon>Pseudomonadota</taxon>
        <taxon>Gammaproteobacteria</taxon>
        <taxon>Enterobacterales</taxon>
        <taxon>Gallaecimonadaceae</taxon>
        <taxon>Gallaecimonas</taxon>
    </lineage>
</organism>
<dbReference type="Pfam" id="PF01124">
    <property type="entry name" value="MAPEG"/>
    <property type="match status" value="1"/>
</dbReference>
<proteinExistence type="predicted"/>
<dbReference type="STRING" id="745411.B3C1_14540"/>
<keyword evidence="3 5" id="KW-1133">Transmembrane helix</keyword>
<dbReference type="eggNOG" id="COG3686">
    <property type="taxonomic scope" value="Bacteria"/>
</dbReference>
<evidence type="ECO:0000313" key="7">
    <source>
        <dbReference type="Proteomes" id="UP000006755"/>
    </source>
</evidence>
<gene>
    <name evidence="6" type="ORF">B3C1_14540</name>
</gene>
<evidence type="ECO:0000256" key="3">
    <source>
        <dbReference type="ARBA" id="ARBA00022989"/>
    </source>
</evidence>
<reference evidence="6 7" key="1">
    <citation type="journal article" date="2012" name="J. Bacteriol.">
        <title>Genome Sequence of Gallaecimonas xiamenensis Type Strain 3-C-1.</title>
        <authorList>
            <person name="Lai Q."/>
            <person name="Wang L."/>
            <person name="Wang W."/>
            <person name="Shao Z."/>
        </authorList>
    </citation>
    <scope>NUCLEOTIDE SEQUENCE [LARGE SCALE GENOMIC DNA]</scope>
    <source>
        <strain evidence="6 7">3-C-1</strain>
    </source>
</reference>
<keyword evidence="7" id="KW-1185">Reference proteome</keyword>
<comment type="subcellular location">
    <subcellularLocation>
        <location evidence="1">Membrane</location>
    </subcellularLocation>
</comment>
<keyword evidence="2 5" id="KW-0812">Transmembrane</keyword>
<dbReference type="Gene3D" id="1.20.120.550">
    <property type="entry name" value="Membrane associated eicosanoid/glutathione metabolism-like domain"/>
    <property type="match status" value="1"/>
</dbReference>
<protein>
    <recommendedName>
        <fullName evidence="8">MAPEG family protein</fullName>
    </recommendedName>
</protein>
<dbReference type="InterPro" id="IPR023352">
    <property type="entry name" value="MAPEG-like_dom_sf"/>
</dbReference>
<evidence type="ECO:0000256" key="5">
    <source>
        <dbReference type="SAM" id="Phobius"/>
    </source>
</evidence>
<dbReference type="SUPFAM" id="SSF161084">
    <property type="entry name" value="MAPEG domain-like"/>
    <property type="match status" value="1"/>
</dbReference>
<dbReference type="AlphaFoldDB" id="K2JGX8"/>
<evidence type="ECO:0000313" key="6">
    <source>
        <dbReference type="EMBL" id="EKE69914.1"/>
    </source>
</evidence>
<dbReference type="EMBL" id="AMRI01000022">
    <property type="protein sequence ID" value="EKE69914.1"/>
    <property type="molecule type" value="Genomic_DNA"/>
</dbReference>
<evidence type="ECO:0000256" key="4">
    <source>
        <dbReference type="ARBA" id="ARBA00023136"/>
    </source>
</evidence>
<feature type="transmembrane region" description="Helical" evidence="5">
    <location>
        <begin position="67"/>
        <end position="91"/>
    </location>
</feature>
<feature type="transmembrane region" description="Helical" evidence="5">
    <location>
        <begin position="98"/>
        <end position="129"/>
    </location>
</feature>
<keyword evidence="4 5" id="KW-0472">Membrane</keyword>
<dbReference type="GO" id="GO:0016020">
    <property type="term" value="C:membrane"/>
    <property type="evidence" value="ECO:0007669"/>
    <property type="project" value="UniProtKB-SubCell"/>
</dbReference>
<accession>K2JGX8</accession>
<dbReference type="InterPro" id="IPR001129">
    <property type="entry name" value="Membr-assoc_MAPEG"/>
</dbReference>